<sequence>MSTDSIFQCEQKITFRIHICALVKPRFTVSEHISVYFILCLSIFCFLSCLLFSIFFSFSIFIFLSLSLSVSLCALARLLSFFFSFSLFLYTRFPLVLSLLLTITSPSYPPYILYYTRICYTHLACVHVPEKRIANNFIKILFH</sequence>
<accession>A0A224YGH3</accession>
<evidence type="ECO:0000256" key="1">
    <source>
        <dbReference type="SAM" id="Phobius"/>
    </source>
</evidence>
<dbReference type="AlphaFoldDB" id="A0A224YGH3"/>
<dbReference type="EMBL" id="GFPF01001918">
    <property type="protein sequence ID" value="MAA13064.1"/>
    <property type="molecule type" value="Transcribed_RNA"/>
</dbReference>
<protein>
    <submittedName>
        <fullName evidence="2">Uncharacterized protein</fullName>
    </submittedName>
</protein>
<evidence type="ECO:0000313" key="2">
    <source>
        <dbReference type="EMBL" id="MAA13064.1"/>
    </source>
</evidence>
<name>A0A224YGH3_9ACAR</name>
<reference evidence="2" key="1">
    <citation type="journal article" date="2017" name="Parasit. Vectors">
        <title>Sialotranscriptomics of Rhipicephalus zambeziensis reveals intricate expression profiles of secretory proteins and suggests tight temporal transcriptional regulation during blood-feeding.</title>
        <authorList>
            <person name="de Castro M.H."/>
            <person name="de Klerk D."/>
            <person name="Pienaar R."/>
            <person name="Rees D.J.G."/>
            <person name="Mans B.J."/>
        </authorList>
    </citation>
    <scope>NUCLEOTIDE SEQUENCE</scope>
    <source>
        <tissue evidence="2">Salivary glands</tissue>
    </source>
</reference>
<feature type="transmembrane region" description="Helical" evidence="1">
    <location>
        <begin position="33"/>
        <end position="66"/>
    </location>
</feature>
<keyword evidence="1" id="KW-0472">Membrane</keyword>
<organism evidence="2">
    <name type="scientific">Rhipicephalus zambeziensis</name>
    <dbReference type="NCBI Taxonomy" id="60191"/>
    <lineage>
        <taxon>Eukaryota</taxon>
        <taxon>Metazoa</taxon>
        <taxon>Ecdysozoa</taxon>
        <taxon>Arthropoda</taxon>
        <taxon>Chelicerata</taxon>
        <taxon>Arachnida</taxon>
        <taxon>Acari</taxon>
        <taxon>Parasitiformes</taxon>
        <taxon>Ixodida</taxon>
        <taxon>Ixodoidea</taxon>
        <taxon>Ixodidae</taxon>
        <taxon>Rhipicephalinae</taxon>
        <taxon>Rhipicephalus</taxon>
        <taxon>Rhipicephalus</taxon>
    </lineage>
</organism>
<keyword evidence="1" id="KW-1133">Transmembrane helix</keyword>
<proteinExistence type="predicted"/>
<keyword evidence="1" id="KW-0812">Transmembrane</keyword>